<dbReference type="Proteomes" id="UP001267878">
    <property type="component" value="Unassembled WGS sequence"/>
</dbReference>
<dbReference type="Pfam" id="PF00535">
    <property type="entry name" value="Glycos_transf_2"/>
    <property type="match status" value="1"/>
</dbReference>
<dbReference type="InterPro" id="IPR029044">
    <property type="entry name" value="Nucleotide-diphossugar_trans"/>
</dbReference>
<dbReference type="PANTHER" id="PTHR22916:SF3">
    <property type="entry name" value="UDP-GLCNAC:BETAGAL BETA-1,3-N-ACETYLGLUCOSAMINYLTRANSFERASE-LIKE PROTEIN 1"/>
    <property type="match status" value="1"/>
</dbReference>
<dbReference type="Gene3D" id="3.90.550.10">
    <property type="entry name" value="Spore Coat Polysaccharide Biosynthesis Protein SpsA, Chain A"/>
    <property type="match status" value="1"/>
</dbReference>
<evidence type="ECO:0000313" key="2">
    <source>
        <dbReference type="EMBL" id="MDR7097744.1"/>
    </source>
</evidence>
<name>A0ABU1VJX0_9GAMM</name>
<dbReference type="PANTHER" id="PTHR22916">
    <property type="entry name" value="GLYCOSYLTRANSFERASE"/>
    <property type="match status" value="1"/>
</dbReference>
<dbReference type="SUPFAM" id="SSF53448">
    <property type="entry name" value="Nucleotide-diphospho-sugar transferases"/>
    <property type="match status" value="1"/>
</dbReference>
<proteinExistence type="predicted"/>
<dbReference type="EMBL" id="JAVDVW010000001">
    <property type="protein sequence ID" value="MDR7097744.1"/>
    <property type="molecule type" value="Genomic_DNA"/>
</dbReference>
<protein>
    <submittedName>
        <fullName evidence="2">Glycosyltransferase involved in cell wall biosynthesis</fullName>
    </submittedName>
</protein>
<organism evidence="2 3">
    <name type="scientific">Agrilutibacter niabensis</name>
    <dbReference type="NCBI Taxonomy" id="380628"/>
    <lineage>
        <taxon>Bacteria</taxon>
        <taxon>Pseudomonadati</taxon>
        <taxon>Pseudomonadota</taxon>
        <taxon>Gammaproteobacteria</taxon>
        <taxon>Lysobacterales</taxon>
        <taxon>Lysobacteraceae</taxon>
        <taxon>Agrilutibacter</taxon>
    </lineage>
</organism>
<evidence type="ECO:0000259" key="1">
    <source>
        <dbReference type="Pfam" id="PF00535"/>
    </source>
</evidence>
<accession>A0ABU1VJX0</accession>
<dbReference type="InterPro" id="IPR001173">
    <property type="entry name" value="Glyco_trans_2-like"/>
</dbReference>
<feature type="domain" description="Glycosyltransferase 2-like" evidence="1">
    <location>
        <begin position="22"/>
        <end position="143"/>
    </location>
</feature>
<sequence>MSFDKTREVCDSTKLVKKPLVSVLMLTFNHASYIGQAIESVLSQETSFQFELLIGEDCSSDSSREIALSYQNRHPQTIRVITADSNVGIYKNFRRLLTAARGEYFAYLDGDDYWLPGKLEQQVAYLGENADCVAVYTNAITVDESGKKVGLFNDVGLEKFDLAAMVRRGNFLNTSSMVVRSGMRESLLAIDSLFIDYRMHLRFARAGALVQLKEPLTAYRISSSGSMLASASEVVRRCYWQALLDVPRPPITDDDFAHGLADFLRRVAFRAIRTRRPRLLLEWWHCVIHASPYRACAMAWMTLESMLRQAFLALRGVFARGRDGGRISVLYRR</sequence>
<dbReference type="RefSeq" id="WP_310050847.1">
    <property type="nucleotide sequence ID" value="NZ_JAVDVW010000001.1"/>
</dbReference>
<keyword evidence="3" id="KW-1185">Reference proteome</keyword>
<evidence type="ECO:0000313" key="3">
    <source>
        <dbReference type="Proteomes" id="UP001267878"/>
    </source>
</evidence>
<comment type="caution">
    <text evidence="2">The sequence shown here is derived from an EMBL/GenBank/DDBJ whole genome shotgun (WGS) entry which is preliminary data.</text>
</comment>
<reference evidence="2 3" key="1">
    <citation type="submission" date="2023-07" db="EMBL/GenBank/DDBJ databases">
        <title>Sorghum-associated microbial communities from plants grown in Nebraska, USA.</title>
        <authorList>
            <person name="Schachtman D."/>
        </authorList>
    </citation>
    <scope>NUCLEOTIDE SEQUENCE [LARGE SCALE GENOMIC DNA]</scope>
    <source>
        <strain evidence="2 3">BE187</strain>
    </source>
</reference>
<gene>
    <name evidence="2" type="ORF">J2X04_000091</name>
</gene>